<gene>
    <name evidence="2" type="ORF">PLOB_00001314</name>
</gene>
<evidence type="ECO:0000313" key="3">
    <source>
        <dbReference type="Proteomes" id="UP001159405"/>
    </source>
</evidence>
<protein>
    <submittedName>
        <fullName evidence="2">Uncharacterized protein</fullName>
    </submittedName>
</protein>
<feature type="region of interest" description="Disordered" evidence="1">
    <location>
        <begin position="1"/>
        <end position="33"/>
    </location>
</feature>
<organism evidence="2 3">
    <name type="scientific">Porites lobata</name>
    <dbReference type="NCBI Taxonomy" id="104759"/>
    <lineage>
        <taxon>Eukaryota</taxon>
        <taxon>Metazoa</taxon>
        <taxon>Cnidaria</taxon>
        <taxon>Anthozoa</taxon>
        <taxon>Hexacorallia</taxon>
        <taxon>Scleractinia</taxon>
        <taxon>Fungiina</taxon>
        <taxon>Poritidae</taxon>
        <taxon>Porites</taxon>
    </lineage>
</organism>
<feature type="non-terminal residue" evidence="2">
    <location>
        <position position="1"/>
    </location>
</feature>
<accession>A0ABN8Q6K2</accession>
<evidence type="ECO:0000313" key="2">
    <source>
        <dbReference type="EMBL" id="CAH3155702.1"/>
    </source>
</evidence>
<keyword evidence="3" id="KW-1185">Reference proteome</keyword>
<name>A0ABN8Q6K2_9CNID</name>
<comment type="caution">
    <text evidence="2">The sequence shown here is derived from an EMBL/GenBank/DDBJ whole genome shotgun (WGS) entry which is preliminary data.</text>
</comment>
<dbReference type="EMBL" id="CALNXK010000102">
    <property type="protein sequence ID" value="CAH3155702.1"/>
    <property type="molecule type" value="Genomic_DNA"/>
</dbReference>
<evidence type="ECO:0000256" key="1">
    <source>
        <dbReference type="SAM" id="MobiDB-lite"/>
    </source>
</evidence>
<reference evidence="2 3" key="1">
    <citation type="submission" date="2022-05" db="EMBL/GenBank/DDBJ databases">
        <authorList>
            <consortium name="Genoscope - CEA"/>
            <person name="William W."/>
        </authorList>
    </citation>
    <scope>NUCLEOTIDE SEQUENCE [LARGE SCALE GENOMIC DNA]</scope>
</reference>
<sequence length="199" mass="23220">TPTPRPYPDYSKLPDFHYLPGTKTPTTGRKPDDYQPRAQIKQMFQEGTLKAGDKNAIKDFSEKYIVSEKLVADYIDHLTDIELRKDKRRTENDRKLGKLELYINHHNILFKGKKDEKVRVVKAHIGSKILTSIMQEKQTNIPLASDSNPEFDSDMTQEIRQRIDNSWNKKPYLSQVRHDTDGKGHEYSEKIMCHGIIYM</sequence>
<proteinExistence type="predicted"/>
<dbReference type="Proteomes" id="UP001159405">
    <property type="component" value="Unassembled WGS sequence"/>
</dbReference>